<evidence type="ECO:0000313" key="3">
    <source>
        <dbReference type="Proteomes" id="UP000321907"/>
    </source>
</evidence>
<comment type="caution">
    <text evidence="2">The sequence shown here is derived from an EMBL/GenBank/DDBJ whole genome shotgun (WGS) entry which is preliminary data.</text>
</comment>
<dbReference type="EMBL" id="VOXD01000028">
    <property type="protein sequence ID" value="TXF87964.1"/>
    <property type="molecule type" value="Genomic_DNA"/>
</dbReference>
<evidence type="ECO:0000259" key="1">
    <source>
        <dbReference type="Pfam" id="PF14905"/>
    </source>
</evidence>
<dbReference type="InterPro" id="IPR008969">
    <property type="entry name" value="CarboxyPept-like_regulatory"/>
</dbReference>
<dbReference type="RefSeq" id="WP_147931873.1">
    <property type="nucleotide sequence ID" value="NZ_VOXD01000028.1"/>
</dbReference>
<organism evidence="2 3">
    <name type="scientific">Neolewinella aurantiaca</name>
    <dbReference type="NCBI Taxonomy" id="2602767"/>
    <lineage>
        <taxon>Bacteria</taxon>
        <taxon>Pseudomonadati</taxon>
        <taxon>Bacteroidota</taxon>
        <taxon>Saprospiria</taxon>
        <taxon>Saprospirales</taxon>
        <taxon>Lewinellaceae</taxon>
        <taxon>Neolewinella</taxon>
    </lineage>
</organism>
<dbReference type="Pfam" id="PF14905">
    <property type="entry name" value="OMP_b-brl_3"/>
    <property type="match status" value="1"/>
</dbReference>
<gene>
    <name evidence="2" type="ORF">FUA23_16520</name>
</gene>
<dbReference type="AlphaFoldDB" id="A0A5C7FAV4"/>
<dbReference type="Proteomes" id="UP000321907">
    <property type="component" value="Unassembled WGS sequence"/>
</dbReference>
<dbReference type="Gene3D" id="2.60.40.1120">
    <property type="entry name" value="Carboxypeptidase-like, regulatory domain"/>
    <property type="match status" value="1"/>
</dbReference>
<sequence length="912" mass="101410">MTKPIILHISLLILLIAASFSGVYGQGVPVSGQVFDGNEEYPLIGGYVILQQDGVATQWKTTTDYDGNFALAEVAPGTYDLLVSYLGYSDLKQVLTVGQDTVRLGQLRMMQGVELAQVEVVEKVLAVRQKGDTTLLNAAAYKTLPDASAEELLQKMPTLAISNGEVQAQGEEVKQVIVDGKPFFGDDALATLRNLPAEIIESIEIFDEQSEESRASGFDDGNTAKTINIITKKGMRNGVFGRLSAGYGTDNRYDTGGNLNSFQGARRLSVVSMANNINRQNFAPEDLDADAANNTGSSSSDFVVKPQSGIVTTRAIGINLVDEWGEDVEVSASYFHNNAQGLSLRTLDRQYYDAEGDGERYRETGVKESENGNHRFDGRLRWRIDEKNRLVWRPRLSVQNSEGQNNSLGSTVLNGVPVDSSQNYYSGNYRSLNLNNYLFWQHRFDKSRRTFSVSLNHYTIPQTNQSTTGFIETADGEVQREVNQQNQTERARDMGSISLQYTEPVSKRSSLLLVSKTSVREELSEQLAYDYDPVTAGYTDLDTDQSGRLTNDYLSQEVGTGLNYYMKGVRLTAKANLQYARLINDQEIPPLPTNERSFLSVLPTLSLQWKKSGSGNLNLVYRSNTRLPSATQLQELVNRSNPRFIRTGNPNLRQEIRHNMHLRFNSTNATAGTVFYTLIGGGVTQHDITNGIFTAESEVGQSFDLPVGTRVSQPVNLDESWNLRVLTTIGFPVELIGSNLNLDISATTNRQPGLINGETNEIQNSTGGLGLTFSSNVSNRIDFSMASKGKYNWVSNALQPANNNQYFQQTSRLNLNWIIGPGIVFRSDLTHRFYRGLSEELNQDFLLWNLSLGKKMMKNDRGEVSLSVFDLLGQNLSLQRHVASNYTQDVETDVLSSYVKLGFRYDLRKFGS</sequence>
<dbReference type="SUPFAM" id="SSF56935">
    <property type="entry name" value="Porins"/>
    <property type="match status" value="1"/>
</dbReference>
<keyword evidence="3" id="KW-1185">Reference proteome</keyword>
<reference evidence="2 3" key="1">
    <citation type="submission" date="2019-08" db="EMBL/GenBank/DDBJ databases">
        <title>Lewinella sp. strain SSH13 Genome sequencing and assembly.</title>
        <authorList>
            <person name="Kim I."/>
        </authorList>
    </citation>
    <scope>NUCLEOTIDE SEQUENCE [LARGE SCALE GENOMIC DNA]</scope>
    <source>
        <strain evidence="2 3">SSH13</strain>
    </source>
</reference>
<dbReference type="InterPro" id="IPR041700">
    <property type="entry name" value="OMP_b-brl_3"/>
</dbReference>
<name>A0A5C7FAV4_9BACT</name>
<protein>
    <submittedName>
        <fullName evidence="2">Outer membrane beta-barrel protein</fullName>
    </submittedName>
</protein>
<proteinExistence type="predicted"/>
<dbReference type="Pfam" id="PF13715">
    <property type="entry name" value="CarbopepD_reg_2"/>
    <property type="match status" value="1"/>
</dbReference>
<accession>A0A5C7FAV4</accession>
<dbReference type="SUPFAM" id="SSF49464">
    <property type="entry name" value="Carboxypeptidase regulatory domain-like"/>
    <property type="match status" value="1"/>
</dbReference>
<feature type="domain" description="Outer membrane protein beta-barrel" evidence="1">
    <location>
        <begin position="442"/>
        <end position="905"/>
    </location>
</feature>
<evidence type="ECO:0000313" key="2">
    <source>
        <dbReference type="EMBL" id="TXF87964.1"/>
    </source>
</evidence>
<dbReference type="OrthoDB" id="1682379at2"/>